<evidence type="ECO:0000313" key="1">
    <source>
        <dbReference type="Proteomes" id="UP000887579"/>
    </source>
</evidence>
<evidence type="ECO:0000313" key="2">
    <source>
        <dbReference type="WBParaSite" id="ES5_v2.g8829.t1"/>
    </source>
</evidence>
<accession>A0AC34GV27</accession>
<dbReference type="Proteomes" id="UP000887579">
    <property type="component" value="Unplaced"/>
</dbReference>
<reference evidence="2" key="1">
    <citation type="submission" date="2022-11" db="UniProtKB">
        <authorList>
            <consortium name="WormBaseParasite"/>
        </authorList>
    </citation>
    <scope>IDENTIFICATION</scope>
</reference>
<protein>
    <submittedName>
        <fullName evidence="2">Heat shock protein 70</fullName>
    </submittedName>
</protein>
<organism evidence="1 2">
    <name type="scientific">Panagrolaimus sp. ES5</name>
    <dbReference type="NCBI Taxonomy" id="591445"/>
    <lineage>
        <taxon>Eukaryota</taxon>
        <taxon>Metazoa</taxon>
        <taxon>Ecdysozoa</taxon>
        <taxon>Nematoda</taxon>
        <taxon>Chromadorea</taxon>
        <taxon>Rhabditida</taxon>
        <taxon>Tylenchina</taxon>
        <taxon>Panagrolaimomorpha</taxon>
        <taxon>Panagrolaimoidea</taxon>
        <taxon>Panagrolaimidae</taxon>
        <taxon>Panagrolaimus</taxon>
    </lineage>
</organism>
<dbReference type="WBParaSite" id="ES5_v2.g8829.t1">
    <property type="protein sequence ID" value="ES5_v2.g8829.t1"/>
    <property type="gene ID" value="ES5_v2.g8829"/>
</dbReference>
<sequence>MLEDEQNDSNPKQDEGNKSTYMIPPKIAYYDTNLNAVGMDFGTTECCAAVIRKYGPDFVVLGSTSERTMPSYVAFDEKEPKCGQIVIDRMRHKSEYSVFDIKRIIGKSIEQISIDPFWPFKIIKNKEENVLIEVETFNGKETKSPEEISAVLLSRMKMIIQEYQKSKLLDAAIVITIPAKFSDQQKNSLKTAAKISRWNNIHFLPEPVAAAFTYFTEKYILNNSNILICDFGGGTVDICVAKVSNEELKILNFDGDLYLGGRDFDNILYTHFHAVLRQKFGIDVTKTRKKYVLNKKCQEIKHTLSAADVNEHWLDVDDFDNDSDKIIKITKEEFEDISLPLIVRIKDVILRTVSHSNLQKNDINYVFQVGGGCRMPMIKKLLFGIFPESNHQCYLYPDWAVAHGAALYAYYLQTHNTQK</sequence>
<proteinExistence type="predicted"/>
<name>A0AC34GV27_9BILA</name>